<evidence type="ECO:0000313" key="3">
    <source>
        <dbReference type="EMBL" id="QBC44479.1"/>
    </source>
</evidence>
<dbReference type="KEGG" id="ifl:C1H71_13675"/>
<dbReference type="RefSeq" id="WP_130107018.1">
    <property type="nucleotide sequence ID" value="NZ_CP025781.1"/>
</dbReference>
<dbReference type="GO" id="GO:0015074">
    <property type="term" value="P:DNA integration"/>
    <property type="evidence" value="ECO:0007669"/>
    <property type="project" value="InterPro"/>
</dbReference>
<evidence type="ECO:0000256" key="1">
    <source>
        <dbReference type="ARBA" id="ARBA00023172"/>
    </source>
</evidence>
<dbReference type="GO" id="GO:0003677">
    <property type="term" value="F:DNA binding"/>
    <property type="evidence" value="ECO:0007669"/>
    <property type="project" value="InterPro"/>
</dbReference>
<dbReference type="AlphaFoldDB" id="A0A7G3GBB1"/>
<protein>
    <recommendedName>
        <fullName evidence="2">Tyr recombinase domain-containing protein</fullName>
    </recommendedName>
</protein>
<dbReference type="Pfam" id="PF00589">
    <property type="entry name" value="Phage_integrase"/>
    <property type="match status" value="1"/>
</dbReference>
<dbReference type="GO" id="GO:0006310">
    <property type="term" value="P:DNA recombination"/>
    <property type="evidence" value="ECO:0007669"/>
    <property type="project" value="UniProtKB-KW"/>
</dbReference>
<dbReference type="InterPro" id="IPR002104">
    <property type="entry name" value="Integrase_catalytic"/>
</dbReference>
<dbReference type="InterPro" id="IPR011010">
    <property type="entry name" value="DNA_brk_join_enz"/>
</dbReference>
<dbReference type="EMBL" id="CP025781">
    <property type="protein sequence ID" value="QBC44479.1"/>
    <property type="molecule type" value="Genomic_DNA"/>
</dbReference>
<keyword evidence="4" id="KW-1185">Reference proteome</keyword>
<reference evidence="3 4" key="1">
    <citation type="submission" date="2018-01" db="EMBL/GenBank/DDBJ databases">
        <title>Genome sequence of Iodobacter sp. strain PCH194 isolated from Indian Trans-Himalaya.</title>
        <authorList>
            <person name="Kumar V."/>
            <person name="Thakur V."/>
            <person name="Kumar S."/>
            <person name="Singh D."/>
        </authorList>
    </citation>
    <scope>NUCLEOTIDE SEQUENCE [LARGE SCALE GENOMIC DNA]</scope>
    <source>
        <strain evidence="3 4">PCH194</strain>
    </source>
</reference>
<proteinExistence type="predicted"/>
<evidence type="ECO:0000259" key="2">
    <source>
        <dbReference type="Pfam" id="PF00589"/>
    </source>
</evidence>
<dbReference type="SUPFAM" id="SSF56349">
    <property type="entry name" value="DNA breaking-rejoining enzymes"/>
    <property type="match status" value="1"/>
</dbReference>
<organism evidence="3 4">
    <name type="scientific">Iodobacter fluviatilis</name>
    <dbReference type="NCBI Taxonomy" id="537"/>
    <lineage>
        <taxon>Bacteria</taxon>
        <taxon>Pseudomonadati</taxon>
        <taxon>Pseudomonadota</taxon>
        <taxon>Betaproteobacteria</taxon>
        <taxon>Neisseriales</taxon>
        <taxon>Chitinibacteraceae</taxon>
        <taxon>Iodobacter</taxon>
    </lineage>
</organism>
<gene>
    <name evidence="3" type="ORF">C1H71_13675</name>
</gene>
<keyword evidence="1" id="KW-0233">DNA recombination</keyword>
<evidence type="ECO:0000313" key="4">
    <source>
        <dbReference type="Proteomes" id="UP000515917"/>
    </source>
</evidence>
<sequence length="113" mass="12672">MFGNAREILQRQPKTDPCIFSYNHSSVGAAFIRMCKALAIEDLRFHDLRHEGISRLFEAGYQIQEVAMVFGHKSWGSLRRYTNQRLESLHGKYEVLSSLSSAAVKVIGGAAEA</sequence>
<dbReference type="InterPro" id="IPR013762">
    <property type="entry name" value="Integrase-like_cat_sf"/>
</dbReference>
<dbReference type="Proteomes" id="UP000515917">
    <property type="component" value="Chromosome"/>
</dbReference>
<dbReference type="Gene3D" id="1.10.443.10">
    <property type="entry name" value="Intergrase catalytic core"/>
    <property type="match status" value="1"/>
</dbReference>
<accession>A0A7G3GBB1</accession>
<feature type="domain" description="Tyr recombinase" evidence="2">
    <location>
        <begin position="23"/>
        <end position="84"/>
    </location>
</feature>
<name>A0A7G3GBB1_9NEIS</name>